<dbReference type="GO" id="GO:0005992">
    <property type="term" value="P:trehalose biosynthetic process"/>
    <property type="evidence" value="ECO:0007669"/>
    <property type="project" value="TreeGrafter"/>
</dbReference>
<dbReference type="Gene3D" id="3.30.1590.10">
    <property type="entry name" value="Maltooligosyl trehalose synthase, domain 2"/>
    <property type="match status" value="1"/>
</dbReference>
<sequence>MTSDLPRATYRLQFHKGFTFDDGAAVVPYLADLGISHLYASPILKARAGSTHCYDVVDPAHVNPELGGEESLRRLVAALRGHGMGLVVDIVPNHMGVGGDENPYWLDVLRHGPDSPFAPLFDIDFAAGGGRLLAPFLGAPYHEVLAAGDLKLVRDPEAGWAVRYFHHLFPLRPEDAEALEADPAAAGSLAGEEAAGHLHALLERQHYRLAYWRTAPDTINWRRFFDVTELAALRADAPGVFERTHAKVLDLYAEGLIDGLRVDHVDGLADPGAYCRRLQAELSAREPLRPAPLRGRAWLVVEKILAAGASLDPGWEVDGTTGYDFMEEVSRLLHDAAGFERLTAHWAARTGRPAAFSAEEEPARREIIARSFTAPLESAVDALAALAAADLADRDRPRPALRRCLIEILVHFPRYRTYAAGTGETGAYALHAAIAAARGGVFPGDAWHLDRIGAWLGPLAADAPHQDLRRAAITRFEQLSSPVAAKSVEDTAFYRYGPLLSRNEVGSNPATGGGSVADWHQTASARAEDWPFAMLASATHDHKRGEDVRARLSILSECADLWIALLDRWLAALKGQAPTVDAADRIMLIETLVGAWPDDASGREDFLPRIEGWQMKALREAKRNTSWDRPDEAFEAEAQGLARFILTAPEGADMRREISRFVDLIRPAAEAKGLVASVLKLTAPGIPDFYQGTEFLDLSLVDPDNRRPVDFARRRAGLDAAPEDADARKQHLIHTLLRLRADESELFRGDYIPLDAGGAVPMAGFLRTGGGKALLVACPVRTFEQVTPAGGLQPAAWQGIKPPDGFRWRFAVPGLCEPVPSATDLAANTDWPFALLLGERG</sequence>
<dbReference type="InterPro" id="IPR006047">
    <property type="entry name" value="GH13_cat_dom"/>
</dbReference>
<dbReference type="Gene3D" id="3.20.20.80">
    <property type="entry name" value="Glycosidases"/>
    <property type="match status" value="3"/>
</dbReference>
<dbReference type="GeneID" id="95764754"/>
<reference evidence="3 5" key="2">
    <citation type="submission" date="2023-07" db="EMBL/GenBank/DDBJ databases">
        <title>Genomic Encyclopedia of Type Strains, Phase IV (KMG-IV): sequencing the most valuable type-strain genomes for metagenomic binning, comparative biology and taxonomic classification.</title>
        <authorList>
            <person name="Goeker M."/>
        </authorList>
    </citation>
    <scope>NUCLEOTIDE SEQUENCE [LARGE SCALE GENOMIC DNA]</scope>
    <source>
        <strain evidence="3 5">DSM 338</strain>
    </source>
</reference>
<evidence type="ECO:0000313" key="5">
    <source>
        <dbReference type="Proteomes" id="UP001245370"/>
    </source>
</evidence>
<dbReference type="GO" id="GO:0030980">
    <property type="term" value="P:alpha-glucan catabolic process"/>
    <property type="evidence" value="ECO:0007669"/>
    <property type="project" value="TreeGrafter"/>
</dbReference>
<dbReference type="PANTHER" id="PTHR10357:SF216">
    <property type="entry name" value="MALTOOLIGOSYL TREHALOSE SYNTHASE-RELATED"/>
    <property type="match status" value="1"/>
</dbReference>
<dbReference type="EMBL" id="BSDO01000007">
    <property type="protein sequence ID" value="GLI24306.1"/>
    <property type="molecule type" value="Genomic_DNA"/>
</dbReference>
<evidence type="ECO:0000313" key="3">
    <source>
        <dbReference type="EMBL" id="MDR6335817.1"/>
    </source>
</evidence>
<dbReference type="EC" id="5.4.99.15" evidence="3"/>
<dbReference type="SMART" id="SM00642">
    <property type="entry name" value="Aamy"/>
    <property type="match status" value="1"/>
</dbReference>
<reference evidence="2" key="1">
    <citation type="submission" date="2022-12" db="EMBL/GenBank/DDBJ databases">
        <title>Reference genome sequencing for broad-spectrum identification of bacterial and archaeal isolates by mass spectrometry.</title>
        <authorList>
            <person name="Sekiguchi Y."/>
            <person name="Tourlousse D.M."/>
        </authorList>
    </citation>
    <scope>NUCLEOTIDE SEQUENCE</scope>
    <source>
        <strain evidence="2">301</strain>
    </source>
</reference>
<organism evidence="2 4">
    <name type="scientific">Xanthobacter flavus</name>
    <dbReference type="NCBI Taxonomy" id="281"/>
    <lineage>
        <taxon>Bacteria</taxon>
        <taxon>Pseudomonadati</taxon>
        <taxon>Pseudomonadota</taxon>
        <taxon>Alphaproteobacteria</taxon>
        <taxon>Hyphomicrobiales</taxon>
        <taxon>Xanthobacteraceae</taxon>
        <taxon>Xanthobacter</taxon>
    </lineage>
</organism>
<dbReference type="CDD" id="cd11336">
    <property type="entry name" value="AmyAc_MTSase"/>
    <property type="match status" value="1"/>
</dbReference>
<keyword evidence="3" id="KW-0413">Isomerase</keyword>
<dbReference type="InterPro" id="IPR017853">
    <property type="entry name" value="GH"/>
</dbReference>
<dbReference type="Pfam" id="PF00128">
    <property type="entry name" value="Alpha-amylase"/>
    <property type="match status" value="1"/>
</dbReference>
<comment type="caution">
    <text evidence="2">The sequence shown here is derived from an EMBL/GenBank/DDBJ whole genome shotgun (WGS) entry which is preliminary data.</text>
</comment>
<dbReference type="EMBL" id="JAVDPY010000009">
    <property type="protein sequence ID" value="MDR6335817.1"/>
    <property type="molecule type" value="Genomic_DNA"/>
</dbReference>
<evidence type="ECO:0000313" key="4">
    <source>
        <dbReference type="Proteomes" id="UP001144397"/>
    </source>
</evidence>
<accession>A0A9W6CQH9</accession>
<gene>
    <name evidence="2" type="primary">glgY</name>
    <name evidence="3" type="ORF">GGQ86_004315</name>
    <name evidence="2" type="ORF">XFLAVUS301_39800</name>
</gene>
<dbReference type="InterPro" id="IPR012767">
    <property type="entry name" value="Trehalose_TreY"/>
</dbReference>
<evidence type="ECO:0000259" key="1">
    <source>
        <dbReference type="SMART" id="SM00642"/>
    </source>
</evidence>
<dbReference type="SUPFAM" id="SSF51445">
    <property type="entry name" value="(Trans)glycosidases"/>
    <property type="match status" value="1"/>
</dbReference>
<dbReference type="GO" id="GO:0047470">
    <property type="term" value="F:(1,4)-alpha-D-glucan 1-alpha-D-glucosylmutase activity"/>
    <property type="evidence" value="ECO:0007669"/>
    <property type="project" value="UniProtKB-EC"/>
</dbReference>
<dbReference type="RefSeq" id="WP_281809098.1">
    <property type="nucleotide sequence ID" value="NZ_BSDO01000007.1"/>
</dbReference>
<dbReference type="Proteomes" id="UP001144397">
    <property type="component" value="Unassembled WGS sequence"/>
</dbReference>
<keyword evidence="5" id="KW-1185">Reference proteome</keyword>
<feature type="domain" description="Glycosyl hydrolase family 13 catalytic" evidence="1">
    <location>
        <begin position="20"/>
        <end position="740"/>
    </location>
</feature>
<protein>
    <submittedName>
        <fullName evidence="3">(1-&gt;4)-alpha-D-glucan 1-alpha-D-glucosylmutase</fullName>
        <ecNumber evidence="3">5.4.99.15</ecNumber>
    </submittedName>
    <submittedName>
        <fullName evidence="2">Malto-oligosyltrehalose synthase</fullName>
    </submittedName>
</protein>
<proteinExistence type="predicted"/>
<dbReference type="PANTHER" id="PTHR10357">
    <property type="entry name" value="ALPHA-AMYLASE FAMILY MEMBER"/>
    <property type="match status" value="1"/>
</dbReference>
<dbReference type="AlphaFoldDB" id="A0A9W6CQH9"/>
<evidence type="ECO:0000313" key="2">
    <source>
        <dbReference type="EMBL" id="GLI24306.1"/>
    </source>
</evidence>
<name>A0A9W6CQH9_XANFL</name>
<dbReference type="NCBIfam" id="TIGR02401">
    <property type="entry name" value="trehalose_TreY"/>
    <property type="match status" value="1"/>
</dbReference>
<dbReference type="Proteomes" id="UP001245370">
    <property type="component" value="Unassembled WGS sequence"/>
</dbReference>